<comment type="caution">
    <text evidence="1">The sequence shown here is derived from an EMBL/GenBank/DDBJ whole genome shotgun (WGS) entry which is preliminary data.</text>
</comment>
<reference evidence="1 2" key="1">
    <citation type="submission" date="2018-06" db="EMBL/GenBank/DDBJ databases">
        <title>Genomic Encyclopedia of Archaeal and Bacterial Type Strains, Phase II (KMG-II): from individual species to whole genera.</title>
        <authorList>
            <person name="Goeker M."/>
        </authorList>
    </citation>
    <scope>NUCLEOTIDE SEQUENCE [LARGE SCALE GENOMIC DNA]</scope>
    <source>
        <strain evidence="1 2">DSM 12408</strain>
    </source>
</reference>
<name>A0A327SHB6_9FLAO</name>
<keyword evidence="2" id="KW-1185">Reference proteome</keyword>
<protein>
    <submittedName>
        <fullName evidence="1">Uncharacterized protein</fullName>
    </submittedName>
</protein>
<organism evidence="1 2">
    <name type="scientific">Gelidibacter algens</name>
    <dbReference type="NCBI Taxonomy" id="49280"/>
    <lineage>
        <taxon>Bacteria</taxon>
        <taxon>Pseudomonadati</taxon>
        <taxon>Bacteroidota</taxon>
        <taxon>Flavobacteriia</taxon>
        <taxon>Flavobacteriales</taxon>
        <taxon>Flavobacteriaceae</taxon>
        <taxon>Gelidibacter</taxon>
    </lineage>
</organism>
<dbReference type="Proteomes" id="UP000248987">
    <property type="component" value="Unassembled WGS sequence"/>
</dbReference>
<evidence type="ECO:0000313" key="1">
    <source>
        <dbReference type="EMBL" id="RAJ25147.1"/>
    </source>
</evidence>
<accession>A0A327SHB6</accession>
<evidence type="ECO:0000313" key="2">
    <source>
        <dbReference type="Proteomes" id="UP000248987"/>
    </source>
</evidence>
<dbReference type="EMBL" id="QLLQ01000004">
    <property type="protein sequence ID" value="RAJ25147.1"/>
    <property type="molecule type" value="Genomic_DNA"/>
</dbReference>
<proteinExistence type="predicted"/>
<gene>
    <name evidence="1" type="ORF">LX77_01448</name>
</gene>
<sequence length="88" mass="10093">MSVISKNIKQMFNNKNKTSDLESYFKPFRDNIAGVDQEFMSPLGKKKIVYADWTASGRLYRPIEEKLLNEIGPLLPIPIPKLLLLGLR</sequence>
<dbReference type="AlphaFoldDB" id="A0A327SHB6"/>